<feature type="compositionally biased region" description="Polar residues" evidence="1">
    <location>
        <begin position="514"/>
        <end position="527"/>
    </location>
</feature>
<keyword evidence="3" id="KW-1185">Reference proteome</keyword>
<dbReference type="HOGENOM" id="CLU_326376_0_0_1"/>
<dbReference type="eggNOG" id="KOG0867">
    <property type="taxonomic scope" value="Eukaryota"/>
</dbReference>
<feature type="compositionally biased region" description="Basic and acidic residues" evidence="1">
    <location>
        <begin position="60"/>
        <end position="75"/>
    </location>
</feature>
<dbReference type="EMBL" id="AGNK02001221">
    <property type="status" value="NOT_ANNOTATED_CDS"/>
    <property type="molecule type" value="Genomic_DNA"/>
</dbReference>
<feature type="compositionally biased region" description="Polar residues" evidence="1">
    <location>
        <begin position="139"/>
        <end position="150"/>
    </location>
</feature>
<accession>K3ZQK3</accession>
<feature type="compositionally biased region" description="Polar residues" evidence="1">
    <location>
        <begin position="635"/>
        <end position="646"/>
    </location>
</feature>
<evidence type="ECO:0000313" key="3">
    <source>
        <dbReference type="Proteomes" id="UP000004995"/>
    </source>
</evidence>
<evidence type="ECO:0000256" key="1">
    <source>
        <dbReference type="SAM" id="MobiDB-lite"/>
    </source>
</evidence>
<dbReference type="STRING" id="4555.K3ZQK3"/>
<feature type="compositionally biased region" description="Polar residues" evidence="1">
    <location>
        <begin position="97"/>
        <end position="112"/>
    </location>
</feature>
<feature type="compositionally biased region" description="Basic and acidic residues" evidence="1">
    <location>
        <begin position="724"/>
        <end position="739"/>
    </location>
</feature>
<dbReference type="InParanoid" id="K3ZQK3"/>
<evidence type="ECO:0000313" key="2">
    <source>
        <dbReference type="EnsemblPlants" id="KQL25535"/>
    </source>
</evidence>
<feature type="compositionally biased region" description="Basic and acidic residues" evidence="1">
    <location>
        <begin position="792"/>
        <end position="815"/>
    </location>
</feature>
<proteinExistence type="predicted"/>
<feature type="compositionally biased region" description="Polar residues" evidence="1">
    <location>
        <begin position="9"/>
        <end position="45"/>
    </location>
</feature>
<feature type="compositionally biased region" description="Polar residues" evidence="1">
    <location>
        <begin position="437"/>
        <end position="453"/>
    </location>
</feature>
<feature type="compositionally biased region" description="Low complexity" evidence="1">
    <location>
        <begin position="833"/>
        <end position="846"/>
    </location>
</feature>
<feature type="region of interest" description="Disordered" evidence="1">
    <location>
        <begin position="1"/>
        <end position="883"/>
    </location>
</feature>
<feature type="compositionally biased region" description="Polar residues" evidence="1">
    <location>
        <begin position="367"/>
        <end position="383"/>
    </location>
</feature>
<feature type="compositionally biased region" description="Polar residues" evidence="1">
    <location>
        <begin position="702"/>
        <end position="723"/>
    </location>
</feature>
<organism evidence="2 3">
    <name type="scientific">Setaria italica</name>
    <name type="common">Foxtail millet</name>
    <name type="synonym">Panicum italicum</name>
    <dbReference type="NCBI Taxonomy" id="4555"/>
    <lineage>
        <taxon>Eukaryota</taxon>
        <taxon>Viridiplantae</taxon>
        <taxon>Streptophyta</taxon>
        <taxon>Embryophyta</taxon>
        <taxon>Tracheophyta</taxon>
        <taxon>Spermatophyta</taxon>
        <taxon>Magnoliopsida</taxon>
        <taxon>Liliopsida</taxon>
        <taxon>Poales</taxon>
        <taxon>Poaceae</taxon>
        <taxon>PACMAD clade</taxon>
        <taxon>Panicoideae</taxon>
        <taxon>Panicodae</taxon>
        <taxon>Paniceae</taxon>
        <taxon>Cenchrinae</taxon>
        <taxon>Setaria</taxon>
    </lineage>
</organism>
<dbReference type="OMA" id="EVRPMPE"/>
<feature type="compositionally biased region" description="Basic and acidic residues" evidence="1">
    <location>
        <begin position="680"/>
        <end position="689"/>
    </location>
</feature>
<dbReference type="Gramene" id="KQL25535">
    <property type="protein sequence ID" value="KQL25535"/>
    <property type="gene ID" value="SETIT_028883mg"/>
</dbReference>
<feature type="compositionally biased region" description="Basic and acidic residues" evidence="1">
    <location>
        <begin position="334"/>
        <end position="363"/>
    </location>
</feature>
<feature type="compositionally biased region" description="Polar residues" evidence="1">
    <location>
        <begin position="226"/>
        <end position="239"/>
    </location>
</feature>
<dbReference type="EnsemblPlants" id="KQL25535">
    <property type="protein sequence ID" value="KQL25535"/>
    <property type="gene ID" value="SETIT_028883mg"/>
</dbReference>
<dbReference type="AlphaFoldDB" id="K3ZQK3"/>
<dbReference type="Proteomes" id="UP000004995">
    <property type="component" value="Unassembled WGS sequence"/>
</dbReference>
<feature type="compositionally biased region" description="Polar residues" evidence="1">
    <location>
        <begin position="415"/>
        <end position="427"/>
    </location>
</feature>
<feature type="compositionally biased region" description="Polar residues" evidence="1">
    <location>
        <begin position="545"/>
        <end position="556"/>
    </location>
</feature>
<feature type="compositionally biased region" description="Basic and acidic residues" evidence="1">
    <location>
        <begin position="476"/>
        <end position="486"/>
    </location>
</feature>
<protein>
    <submittedName>
        <fullName evidence="2">Uncharacterized protein</fullName>
    </submittedName>
</protein>
<feature type="compositionally biased region" description="Basic and acidic residues" evidence="1">
    <location>
        <begin position="497"/>
        <end position="511"/>
    </location>
</feature>
<feature type="compositionally biased region" description="Basic and acidic residues" evidence="1">
    <location>
        <begin position="257"/>
        <end position="271"/>
    </location>
</feature>
<name>K3ZQK3_SETIT</name>
<reference evidence="2" key="2">
    <citation type="submission" date="2018-08" db="UniProtKB">
        <authorList>
            <consortium name="EnsemblPlants"/>
        </authorList>
    </citation>
    <scope>IDENTIFICATION</scope>
    <source>
        <strain evidence="2">Yugu1</strain>
    </source>
</reference>
<sequence>MASLPGATVSPTSDAQVASSEVQEVSPDDQQAVESTTPLFSSGKQGSHVESAFRPGEVGAGEKKFAPSELRKEEANAAAGSAPTQDDSFRKFDPPRQASTDQVMEPVTSSAAPSDAPQDKGSARAAQPVSPVEQKKADSNVSSADYSNAPQMVFRQQARPSAPSTIGIPASDTQGVIGKIQEVTPDNRRTGDSGKPFVPSKEQVSHASQAIPGQEEMASLPGAIVSPTSDAQVASSEVQEVSPDDQQAAFGPGEVGAAEKKFAPSDQELPHSAEQPISGKPMKEQMGIPTAEQIKEQPTMIDQQNTPYTREPRTSEDVLDTTPSHGDVHPTSIEPDRRPLSVQGEEPKSATEAHPPRVAKDSLDTEAISTNASVQSLKPSTTLDARGATHGELAAAEQKSSPSGHYPAPAPVQDSVHSVQPSLSTAPTKEDSVAAATDQTSTLEKMIDQNDTTPAPDKAKTPFLGTPDASRVTQKSTDDDHIDEKLPGQGQVSPSRHVSESPEGHSDDVDKGTTPGSSRVETSNTEPDSTEIGGDARLSSGDVPASTSFPETQDLQGSAYAKNVPADSLGKFESSGHLSTDEALEPRMSPSAPSVAPLGTNSVQPSEEASFDFSSDEKPTKSQGDQAKTLPNGDLPTSQVVGQSESADSKGMDSLKNVEGASTDENPKMLQQIEQFNARSYKDNNKEADGTGSMGSSDELGNLQQTDQAIVQSLEGNGNQAEQTKAHDTETGGPEDMKAPENTNQKNNRMSQVETSNHSGKEASGVQRLGESTRDTPNSTEGAPGDVQAIGKSKESSRSSEESKVQLQSDDKTGETEEPSSETGQPREGDRPANSYQNNSSQSQAEASDKSAEQSYPGTQKKDRDSSILDDSADPSRPGDMED</sequence>
<feature type="compositionally biased region" description="Polar residues" evidence="1">
    <location>
        <begin position="741"/>
        <end position="758"/>
    </location>
</feature>
<reference evidence="3" key="1">
    <citation type="journal article" date="2012" name="Nat. Biotechnol.">
        <title>Reference genome sequence of the model plant Setaria.</title>
        <authorList>
            <person name="Bennetzen J.L."/>
            <person name="Schmutz J."/>
            <person name="Wang H."/>
            <person name="Percifield R."/>
            <person name="Hawkins J."/>
            <person name="Pontaroli A.C."/>
            <person name="Estep M."/>
            <person name="Feng L."/>
            <person name="Vaughn J.N."/>
            <person name="Grimwood J."/>
            <person name="Jenkins J."/>
            <person name="Barry K."/>
            <person name="Lindquist E."/>
            <person name="Hellsten U."/>
            <person name="Deshpande S."/>
            <person name="Wang X."/>
            <person name="Wu X."/>
            <person name="Mitros T."/>
            <person name="Triplett J."/>
            <person name="Yang X."/>
            <person name="Ye C.Y."/>
            <person name="Mauro-Herrera M."/>
            <person name="Wang L."/>
            <person name="Li P."/>
            <person name="Sharma M."/>
            <person name="Sharma R."/>
            <person name="Ronald P.C."/>
            <person name="Panaud O."/>
            <person name="Kellogg E.A."/>
            <person name="Brutnell T.P."/>
            <person name="Doust A.N."/>
            <person name="Tuskan G.A."/>
            <person name="Rokhsar D."/>
            <person name="Devos K.M."/>
        </authorList>
    </citation>
    <scope>NUCLEOTIDE SEQUENCE [LARGE SCALE GENOMIC DNA]</scope>
    <source>
        <strain evidence="3">cv. Yugu1</strain>
    </source>
</reference>